<sequence>MGEPMREADDFRGGPGIRPEDKMAPVARILEIKQALDSRVEAGAGRADPSGTAKMLAQMRGVLSRELDRFAYAASGPDGVGVDGKAAVDLVSLIARTLEKVDQLERQMAEVDAERQQMTPGDRLALRQTVADLIDTLAERKVARMRDEGDGHASLPPCGVDVTKGDRGG</sequence>
<evidence type="ECO:0000313" key="3">
    <source>
        <dbReference type="EMBL" id="TDH38839.1"/>
    </source>
</evidence>
<name>A0A4R5PPB3_9HYPH</name>
<dbReference type="EMBL" id="SMSI01000001">
    <property type="protein sequence ID" value="TDH38839.1"/>
    <property type="molecule type" value="Genomic_DNA"/>
</dbReference>
<reference evidence="3 4" key="1">
    <citation type="journal article" date="2013" name="Int. J. Syst. Evol. Microbiol.">
        <title>Hoeflea suaedae sp. nov., an endophytic bacterium isolated from the root of the halophyte Suaeda maritima.</title>
        <authorList>
            <person name="Chung E.J."/>
            <person name="Park J.A."/>
            <person name="Pramanik P."/>
            <person name="Bibi F."/>
            <person name="Jeon C.O."/>
            <person name="Chung Y.R."/>
        </authorList>
    </citation>
    <scope>NUCLEOTIDE SEQUENCE [LARGE SCALE GENOMIC DNA]</scope>
    <source>
        <strain evidence="3 4">YC6898</strain>
    </source>
</reference>
<accession>A0A4R5PPB3</accession>
<evidence type="ECO:0000256" key="1">
    <source>
        <dbReference type="SAM" id="Coils"/>
    </source>
</evidence>
<evidence type="ECO:0000256" key="2">
    <source>
        <dbReference type="SAM" id="MobiDB-lite"/>
    </source>
</evidence>
<evidence type="ECO:0000313" key="4">
    <source>
        <dbReference type="Proteomes" id="UP000295131"/>
    </source>
</evidence>
<proteinExistence type="predicted"/>
<keyword evidence="1" id="KW-0175">Coiled coil</keyword>
<feature type="region of interest" description="Disordered" evidence="2">
    <location>
        <begin position="146"/>
        <end position="169"/>
    </location>
</feature>
<dbReference type="Proteomes" id="UP000295131">
    <property type="component" value="Unassembled WGS sequence"/>
</dbReference>
<dbReference type="AlphaFoldDB" id="A0A4R5PPB3"/>
<organism evidence="3 4">
    <name type="scientific">Pseudohoeflea suaedae</name>
    <dbReference type="NCBI Taxonomy" id="877384"/>
    <lineage>
        <taxon>Bacteria</taxon>
        <taxon>Pseudomonadati</taxon>
        <taxon>Pseudomonadota</taxon>
        <taxon>Alphaproteobacteria</taxon>
        <taxon>Hyphomicrobiales</taxon>
        <taxon>Rhizobiaceae</taxon>
        <taxon>Pseudohoeflea</taxon>
    </lineage>
</organism>
<feature type="region of interest" description="Disordered" evidence="2">
    <location>
        <begin position="1"/>
        <end position="24"/>
    </location>
</feature>
<keyword evidence="4" id="KW-1185">Reference proteome</keyword>
<gene>
    <name evidence="3" type="ORF">E2A64_07025</name>
</gene>
<dbReference type="RefSeq" id="WP_133283673.1">
    <property type="nucleotide sequence ID" value="NZ_SMSI01000001.1"/>
</dbReference>
<comment type="caution">
    <text evidence="3">The sequence shown here is derived from an EMBL/GenBank/DDBJ whole genome shotgun (WGS) entry which is preliminary data.</text>
</comment>
<feature type="compositionally biased region" description="Basic and acidic residues" evidence="2">
    <location>
        <begin position="1"/>
        <end position="23"/>
    </location>
</feature>
<dbReference type="OrthoDB" id="8117169at2"/>
<feature type="coiled-coil region" evidence="1">
    <location>
        <begin position="87"/>
        <end position="114"/>
    </location>
</feature>
<protein>
    <submittedName>
        <fullName evidence="3">Uncharacterized protein</fullName>
    </submittedName>
</protein>